<reference evidence="2 3" key="1">
    <citation type="submission" date="2018-02" db="EMBL/GenBank/DDBJ databases">
        <title>The genomes of Aspergillus section Nigri reveals drivers in fungal speciation.</title>
        <authorList>
            <consortium name="DOE Joint Genome Institute"/>
            <person name="Vesth T.C."/>
            <person name="Nybo J."/>
            <person name="Theobald S."/>
            <person name="Brandl J."/>
            <person name="Frisvad J.C."/>
            <person name="Nielsen K.F."/>
            <person name="Lyhne E.K."/>
            <person name="Kogle M.E."/>
            <person name="Kuo A."/>
            <person name="Riley R."/>
            <person name="Clum A."/>
            <person name="Nolan M."/>
            <person name="Lipzen A."/>
            <person name="Salamov A."/>
            <person name="Henrissat B."/>
            <person name="Wiebenga A."/>
            <person name="De vries R.P."/>
            <person name="Grigoriev I.V."/>
            <person name="Mortensen U.H."/>
            <person name="Andersen M.R."/>
            <person name="Baker S.E."/>
        </authorList>
    </citation>
    <scope>NUCLEOTIDE SEQUENCE [LARGE SCALE GENOMIC DNA]</scope>
    <source>
        <strain evidence="2 3">CBS 707.79</strain>
    </source>
</reference>
<accession>A0A319CUU0</accession>
<organism evidence="2 3">
    <name type="scientific">Aspergillus ellipticus CBS 707.79</name>
    <dbReference type="NCBI Taxonomy" id="1448320"/>
    <lineage>
        <taxon>Eukaryota</taxon>
        <taxon>Fungi</taxon>
        <taxon>Dikarya</taxon>
        <taxon>Ascomycota</taxon>
        <taxon>Pezizomycotina</taxon>
        <taxon>Eurotiomycetes</taxon>
        <taxon>Eurotiomycetidae</taxon>
        <taxon>Eurotiales</taxon>
        <taxon>Aspergillaceae</taxon>
        <taxon>Aspergillus</taxon>
        <taxon>Aspergillus subgen. Circumdati</taxon>
    </lineage>
</organism>
<evidence type="ECO:0000256" key="1">
    <source>
        <dbReference type="SAM" id="MobiDB-lite"/>
    </source>
</evidence>
<dbReference type="Proteomes" id="UP000247810">
    <property type="component" value="Unassembled WGS sequence"/>
</dbReference>
<dbReference type="EMBL" id="KZ826053">
    <property type="protein sequence ID" value="PYH89015.1"/>
    <property type="molecule type" value="Genomic_DNA"/>
</dbReference>
<gene>
    <name evidence="2" type="ORF">BO71DRAFT_119546</name>
</gene>
<feature type="region of interest" description="Disordered" evidence="1">
    <location>
        <begin position="57"/>
        <end position="91"/>
    </location>
</feature>
<sequence>MAPLQPWIVRSGPVASGRGRQQLLHRDGLPVAGPAPIGAPCGGASCETLAALPVAEQHDDSGGKFSPSGGVSMARRGSPTSSWTSSPPLRLQKQCIVGDNHPAECRRGIRGGDSLDRNSDRISAETTHRKTTLTAGDDPTRVFPNRGEGITSASLTIHAQTWR</sequence>
<protein>
    <submittedName>
        <fullName evidence="2">Uncharacterized protein</fullName>
    </submittedName>
</protein>
<evidence type="ECO:0000313" key="3">
    <source>
        <dbReference type="Proteomes" id="UP000247810"/>
    </source>
</evidence>
<keyword evidence="3" id="KW-1185">Reference proteome</keyword>
<feature type="compositionally biased region" description="Low complexity" evidence="1">
    <location>
        <begin position="78"/>
        <end position="88"/>
    </location>
</feature>
<dbReference type="AlphaFoldDB" id="A0A319CUU0"/>
<proteinExistence type="predicted"/>
<name>A0A319CUU0_9EURO</name>
<dbReference type="VEuPathDB" id="FungiDB:BO71DRAFT_119546"/>
<evidence type="ECO:0000313" key="2">
    <source>
        <dbReference type="EMBL" id="PYH89015.1"/>
    </source>
</evidence>